<feature type="transmembrane region" description="Helical" evidence="1">
    <location>
        <begin position="207"/>
        <end position="231"/>
    </location>
</feature>
<feature type="transmembrane region" description="Helical" evidence="1">
    <location>
        <begin position="284"/>
        <end position="307"/>
    </location>
</feature>
<proteinExistence type="predicted"/>
<name>A0ABP7ETM4_9STAP</name>
<dbReference type="InterPro" id="IPR007349">
    <property type="entry name" value="DUF418"/>
</dbReference>
<comment type="caution">
    <text evidence="3">The sequence shown here is derived from an EMBL/GenBank/DDBJ whole genome shotgun (WGS) entry which is preliminary data.</text>
</comment>
<organism evidence="3 4">
    <name type="scientific">Salinicoccus jeotgali</name>
    <dbReference type="NCBI Taxonomy" id="381634"/>
    <lineage>
        <taxon>Bacteria</taxon>
        <taxon>Bacillati</taxon>
        <taxon>Bacillota</taxon>
        <taxon>Bacilli</taxon>
        <taxon>Bacillales</taxon>
        <taxon>Staphylococcaceae</taxon>
        <taxon>Salinicoccus</taxon>
    </lineage>
</organism>
<dbReference type="Pfam" id="PF04235">
    <property type="entry name" value="DUF418"/>
    <property type="match status" value="1"/>
</dbReference>
<feature type="transmembrane region" description="Helical" evidence="1">
    <location>
        <begin position="101"/>
        <end position="119"/>
    </location>
</feature>
<feature type="transmembrane region" description="Helical" evidence="1">
    <location>
        <begin position="319"/>
        <end position="344"/>
    </location>
</feature>
<keyword evidence="1" id="KW-0472">Membrane</keyword>
<keyword evidence="1" id="KW-1133">Transmembrane helix</keyword>
<feature type="domain" description="DUF418" evidence="2">
    <location>
        <begin position="233"/>
        <end position="390"/>
    </location>
</feature>
<dbReference type="PANTHER" id="PTHR30590">
    <property type="entry name" value="INNER MEMBRANE PROTEIN"/>
    <property type="match status" value="1"/>
</dbReference>
<evidence type="ECO:0000313" key="3">
    <source>
        <dbReference type="EMBL" id="GAA3724071.1"/>
    </source>
</evidence>
<evidence type="ECO:0000256" key="1">
    <source>
        <dbReference type="SAM" id="Phobius"/>
    </source>
</evidence>
<gene>
    <name evidence="3" type="ORF">GCM10022378_12640</name>
</gene>
<feature type="transmembrane region" description="Helical" evidence="1">
    <location>
        <begin position="154"/>
        <end position="172"/>
    </location>
</feature>
<accession>A0ABP7ETM4</accession>
<protein>
    <submittedName>
        <fullName evidence="3">DUF418 domain-containing protein</fullName>
    </submittedName>
</protein>
<feature type="transmembrane region" description="Helical" evidence="1">
    <location>
        <begin position="59"/>
        <end position="89"/>
    </location>
</feature>
<dbReference type="EMBL" id="BAABCK010000022">
    <property type="protein sequence ID" value="GAA3724071.1"/>
    <property type="molecule type" value="Genomic_DNA"/>
</dbReference>
<feature type="transmembrane region" description="Helical" evidence="1">
    <location>
        <begin position="20"/>
        <end position="39"/>
    </location>
</feature>
<dbReference type="RefSeq" id="WP_344702599.1">
    <property type="nucleotide sequence ID" value="NZ_BAABCK010000022.1"/>
</dbReference>
<dbReference type="Proteomes" id="UP001500920">
    <property type="component" value="Unassembled WGS sequence"/>
</dbReference>
<evidence type="ECO:0000313" key="4">
    <source>
        <dbReference type="Proteomes" id="UP001500920"/>
    </source>
</evidence>
<keyword evidence="4" id="KW-1185">Reference proteome</keyword>
<feature type="transmembrane region" description="Helical" evidence="1">
    <location>
        <begin position="125"/>
        <end position="142"/>
    </location>
</feature>
<evidence type="ECO:0000259" key="2">
    <source>
        <dbReference type="Pfam" id="PF04235"/>
    </source>
</evidence>
<feature type="transmembrane region" description="Helical" evidence="1">
    <location>
        <begin position="350"/>
        <end position="371"/>
    </location>
</feature>
<feature type="transmembrane region" description="Helical" evidence="1">
    <location>
        <begin position="251"/>
        <end position="272"/>
    </location>
</feature>
<dbReference type="PANTHER" id="PTHR30590:SF2">
    <property type="entry name" value="INNER MEMBRANE PROTEIN"/>
    <property type="match status" value="1"/>
</dbReference>
<reference evidence="4" key="1">
    <citation type="journal article" date="2019" name="Int. J. Syst. Evol. Microbiol.">
        <title>The Global Catalogue of Microorganisms (GCM) 10K type strain sequencing project: providing services to taxonomists for standard genome sequencing and annotation.</title>
        <authorList>
            <consortium name="The Broad Institute Genomics Platform"/>
            <consortium name="The Broad Institute Genome Sequencing Center for Infectious Disease"/>
            <person name="Wu L."/>
            <person name="Ma J."/>
        </authorList>
    </citation>
    <scope>NUCLEOTIDE SEQUENCE [LARGE SCALE GENOMIC DNA]</scope>
    <source>
        <strain evidence="4">JCM 16981</strain>
    </source>
</reference>
<sequence length="396" mass="44309">MKREYLPVGSSDRVHEIDAIRGFALLGILMMNIMSFAGPQMENQLTFDTSEIYTGSNSIIILLINIFVTANFYTMFSFLFGLGFYIFLSRAENRTHQVNRLFVRRMSILLIIGLLHAIFIWYGDILTVYAVTGIILLLFYRLNPRFNLFISTMILLLGSVFVILMTMLALSLPDISAEATGSSAYGIDMIGAAKGSYWDIVSLNLSILALMSVNNIAMTPLILAIFLLGLYAGQKAYHTRLGSLKKELWRIAAISIGVGLPVKVVTGYTMTYGMGSPTLSILSMLAYTLGGPLMSLGYIALLTLMFLKIQSFTKLLQPVGQLALTNYIMQSVLMITLFFGFGLFNEIGAVWFPLIVAATFAIQVMASHFWVRHFRYGPLEWIWRMSTYGKILPIKK</sequence>
<keyword evidence="1" id="KW-0812">Transmembrane</keyword>
<dbReference type="InterPro" id="IPR052529">
    <property type="entry name" value="Bact_Transport_Assoc"/>
</dbReference>